<dbReference type="PROSITE" id="PS50011">
    <property type="entry name" value="PROTEIN_KINASE_DOM"/>
    <property type="match status" value="1"/>
</dbReference>
<keyword evidence="2" id="KW-0808">Transferase</keyword>
<dbReference type="Gene3D" id="3.30.200.20">
    <property type="entry name" value="Phosphorylase Kinase, domain 1"/>
    <property type="match status" value="1"/>
</dbReference>
<accession>I7M697</accession>
<gene>
    <name evidence="7" type="ORF">TTHERM_00599970</name>
</gene>
<dbReference type="InterPro" id="IPR011009">
    <property type="entry name" value="Kinase-like_dom_sf"/>
</dbReference>
<evidence type="ECO:0000256" key="3">
    <source>
        <dbReference type="ARBA" id="ARBA00022741"/>
    </source>
</evidence>
<dbReference type="EMBL" id="GG662620">
    <property type="protein sequence ID" value="EAR84808.1"/>
    <property type="molecule type" value="Genomic_DNA"/>
</dbReference>
<dbReference type="Proteomes" id="UP000009168">
    <property type="component" value="Unassembled WGS sequence"/>
</dbReference>
<dbReference type="HOGENOM" id="CLU_376658_0_0_1"/>
<evidence type="ECO:0000256" key="4">
    <source>
        <dbReference type="ARBA" id="ARBA00022777"/>
    </source>
</evidence>
<dbReference type="Pfam" id="PF00069">
    <property type="entry name" value="Pkinase"/>
    <property type="match status" value="1"/>
</dbReference>
<dbReference type="AlphaFoldDB" id="I7M697"/>
<dbReference type="SUPFAM" id="SSF56112">
    <property type="entry name" value="Protein kinase-like (PK-like)"/>
    <property type="match status" value="1"/>
</dbReference>
<protein>
    <submittedName>
        <fullName evidence="7">Kinase domain protein</fullName>
    </submittedName>
</protein>
<keyword evidence="3" id="KW-0547">Nucleotide-binding</keyword>
<dbReference type="RefSeq" id="XP_001032471.1">
    <property type="nucleotide sequence ID" value="XM_001032471.1"/>
</dbReference>
<dbReference type="GO" id="GO:0004674">
    <property type="term" value="F:protein serine/threonine kinase activity"/>
    <property type="evidence" value="ECO:0007669"/>
    <property type="project" value="UniProtKB-KW"/>
</dbReference>
<dbReference type="GeneID" id="7844811"/>
<feature type="domain" description="Protein kinase" evidence="6">
    <location>
        <begin position="26"/>
        <end position="306"/>
    </location>
</feature>
<keyword evidence="8" id="KW-1185">Reference proteome</keyword>
<evidence type="ECO:0000256" key="5">
    <source>
        <dbReference type="ARBA" id="ARBA00022840"/>
    </source>
</evidence>
<dbReference type="SMART" id="SM00220">
    <property type="entry name" value="S_TKc"/>
    <property type="match status" value="1"/>
</dbReference>
<keyword evidence="1" id="KW-0723">Serine/threonine-protein kinase</keyword>
<dbReference type="KEGG" id="tet:TTHERM_00599970"/>
<name>I7M697_TETTS</name>
<keyword evidence="4 7" id="KW-0418">Kinase</keyword>
<evidence type="ECO:0000313" key="8">
    <source>
        <dbReference type="Proteomes" id="UP000009168"/>
    </source>
</evidence>
<reference evidence="8" key="1">
    <citation type="journal article" date="2006" name="PLoS Biol.">
        <title>Macronuclear genome sequence of the ciliate Tetrahymena thermophila, a model eukaryote.</title>
        <authorList>
            <person name="Eisen J.A."/>
            <person name="Coyne R.S."/>
            <person name="Wu M."/>
            <person name="Wu D."/>
            <person name="Thiagarajan M."/>
            <person name="Wortman J.R."/>
            <person name="Badger J.H."/>
            <person name="Ren Q."/>
            <person name="Amedeo P."/>
            <person name="Jones K.M."/>
            <person name="Tallon L.J."/>
            <person name="Delcher A.L."/>
            <person name="Salzberg S.L."/>
            <person name="Silva J.C."/>
            <person name="Haas B.J."/>
            <person name="Majoros W.H."/>
            <person name="Farzad M."/>
            <person name="Carlton J.M."/>
            <person name="Smith R.K. Jr."/>
            <person name="Garg J."/>
            <person name="Pearlman R.E."/>
            <person name="Karrer K.M."/>
            <person name="Sun L."/>
            <person name="Manning G."/>
            <person name="Elde N.C."/>
            <person name="Turkewitz A.P."/>
            <person name="Asai D.J."/>
            <person name="Wilkes D.E."/>
            <person name="Wang Y."/>
            <person name="Cai H."/>
            <person name="Collins K."/>
            <person name="Stewart B.A."/>
            <person name="Lee S.R."/>
            <person name="Wilamowska K."/>
            <person name="Weinberg Z."/>
            <person name="Ruzzo W.L."/>
            <person name="Wloga D."/>
            <person name="Gaertig J."/>
            <person name="Frankel J."/>
            <person name="Tsao C.-C."/>
            <person name="Gorovsky M.A."/>
            <person name="Keeling P.J."/>
            <person name="Waller R.F."/>
            <person name="Patron N.J."/>
            <person name="Cherry J.M."/>
            <person name="Stover N.A."/>
            <person name="Krieger C.J."/>
            <person name="del Toro C."/>
            <person name="Ryder H.F."/>
            <person name="Williamson S.C."/>
            <person name="Barbeau R.A."/>
            <person name="Hamilton E.P."/>
            <person name="Orias E."/>
        </authorList>
    </citation>
    <scope>NUCLEOTIDE SEQUENCE [LARGE SCALE GENOMIC DNA]</scope>
    <source>
        <strain evidence="8">SB210</strain>
    </source>
</reference>
<dbReference type="GO" id="GO:0005524">
    <property type="term" value="F:ATP binding"/>
    <property type="evidence" value="ECO:0007669"/>
    <property type="project" value="UniProtKB-KW"/>
</dbReference>
<dbReference type="Gene3D" id="1.10.510.10">
    <property type="entry name" value="Transferase(Phosphotransferase) domain 1"/>
    <property type="match status" value="1"/>
</dbReference>
<evidence type="ECO:0000256" key="2">
    <source>
        <dbReference type="ARBA" id="ARBA00022679"/>
    </source>
</evidence>
<evidence type="ECO:0000259" key="6">
    <source>
        <dbReference type="PROSITE" id="PS50011"/>
    </source>
</evidence>
<dbReference type="InterPro" id="IPR000719">
    <property type="entry name" value="Prot_kinase_dom"/>
</dbReference>
<dbReference type="InterPro" id="IPR050494">
    <property type="entry name" value="Ser_Thr_dual-spec_kinase"/>
</dbReference>
<proteinExistence type="predicted"/>
<organism evidence="7 8">
    <name type="scientific">Tetrahymena thermophila (strain SB210)</name>
    <dbReference type="NCBI Taxonomy" id="312017"/>
    <lineage>
        <taxon>Eukaryota</taxon>
        <taxon>Sar</taxon>
        <taxon>Alveolata</taxon>
        <taxon>Ciliophora</taxon>
        <taxon>Intramacronucleata</taxon>
        <taxon>Oligohymenophorea</taxon>
        <taxon>Hymenostomatida</taxon>
        <taxon>Tetrahymenina</taxon>
        <taxon>Tetrahymenidae</taxon>
        <taxon>Tetrahymena</taxon>
    </lineage>
</organism>
<sequence>MRKNQDNEAEDNIYLQYQSVDISKKCVKLENCGEGGFGTVDAYYDNNLQKVIAVKTVSRKTTYLQEKRRLINLKKQQLDFVNNLIGFCDQERILVFELGEATLLEIDDMFQDDGYTWREIDLIYIAWNLLVGLKYLREIKSFHGDISPNNIMFFMEKVKYIDLGSSEINKNNQYLQQYKIEFVNHEIRKNKANFKYSDEQITQNEIFALGKTLLYLALYNDNDKNHFIMDVDKKSQKQLIEMQKAHFYELVANDSLSNSYPQLKNLIIKMMYPFDIDLNDIDQNLSQSEDKEDSIKFKEPLKVKKLKKDESIIERKESNKRFQKVQGQMSVEEEGEDQEEQKIEFNQKTIEIQTHENNNQTVELGTVQLKTQGDKMEYEEDQDLNDKFCEDYDDDEEEDEDFEIDEYQIKNGKKRQAVQKKKPSNNIDSVLDEIIQHLEQILSKKYQNKANFSKVIEENEQIRVALFKIRQKRIDELLEKHDDPQRELVYLSTMSAEDWRKEVAQSMIQDILNSQRNQSVRKESIQKMIHEKILRIQMRILDKKVEIEDSFIDAIKHLYAICKNNKEYHSLIECNYTLFLIYSFLKLSDDAQKQLSLAEEKSNFADKYINTLTRNKIKDSSDENMNTIRFYVEEQLNELRNNNYDIIY</sequence>
<evidence type="ECO:0000313" key="7">
    <source>
        <dbReference type="EMBL" id="EAR84808.1"/>
    </source>
</evidence>
<dbReference type="PANTHER" id="PTHR24058">
    <property type="entry name" value="DUAL SPECIFICITY PROTEIN KINASE"/>
    <property type="match status" value="1"/>
</dbReference>
<evidence type="ECO:0000256" key="1">
    <source>
        <dbReference type="ARBA" id="ARBA00022527"/>
    </source>
</evidence>
<keyword evidence="5" id="KW-0067">ATP-binding</keyword>
<dbReference type="InParanoid" id="I7M697"/>